<feature type="transmembrane region" description="Helical" evidence="3">
    <location>
        <begin position="239"/>
        <end position="260"/>
    </location>
</feature>
<feature type="coiled-coil region" evidence="2">
    <location>
        <begin position="339"/>
        <end position="366"/>
    </location>
</feature>
<accession>A0A9D3YLU6</accession>
<keyword evidence="3" id="KW-0472">Membrane</keyword>
<dbReference type="EMBL" id="JAIWYP010000015">
    <property type="protein sequence ID" value="KAH3701213.1"/>
    <property type="molecule type" value="Genomic_DNA"/>
</dbReference>
<keyword evidence="3" id="KW-0812">Transmembrane</keyword>
<comment type="caution">
    <text evidence="4">The sequence shown here is derived from an EMBL/GenBank/DDBJ whole genome shotgun (WGS) entry which is preliminary data.</text>
</comment>
<reference evidence="4" key="1">
    <citation type="journal article" date="2019" name="bioRxiv">
        <title>The Genome of the Zebra Mussel, Dreissena polymorpha: A Resource for Invasive Species Research.</title>
        <authorList>
            <person name="McCartney M.A."/>
            <person name="Auch B."/>
            <person name="Kono T."/>
            <person name="Mallez S."/>
            <person name="Zhang Y."/>
            <person name="Obille A."/>
            <person name="Becker A."/>
            <person name="Abrahante J.E."/>
            <person name="Garbe J."/>
            <person name="Badalamenti J.P."/>
            <person name="Herman A."/>
            <person name="Mangelson H."/>
            <person name="Liachko I."/>
            <person name="Sullivan S."/>
            <person name="Sone E.D."/>
            <person name="Koren S."/>
            <person name="Silverstein K.A.T."/>
            <person name="Beckman K.B."/>
            <person name="Gohl D.M."/>
        </authorList>
    </citation>
    <scope>NUCLEOTIDE SEQUENCE</scope>
    <source>
        <strain evidence="4">Duluth1</strain>
        <tissue evidence="4">Whole animal</tissue>
    </source>
</reference>
<dbReference type="GO" id="GO:0005886">
    <property type="term" value="C:plasma membrane"/>
    <property type="evidence" value="ECO:0007669"/>
    <property type="project" value="TreeGrafter"/>
</dbReference>
<dbReference type="PANTHER" id="PTHR10582">
    <property type="entry name" value="TRANSIENT RECEPTOR POTENTIAL ION CHANNEL PROTEIN"/>
    <property type="match status" value="1"/>
</dbReference>
<evidence type="ECO:0000256" key="2">
    <source>
        <dbReference type="SAM" id="Coils"/>
    </source>
</evidence>
<evidence type="ECO:0000313" key="4">
    <source>
        <dbReference type="EMBL" id="KAH3701213.1"/>
    </source>
</evidence>
<feature type="transmembrane region" description="Helical" evidence="3">
    <location>
        <begin position="90"/>
        <end position="115"/>
    </location>
</feature>
<sequence length="401" mass="46656">MRIVSWVFSVLIVLHIIYMSVFTYIGVELSKQMRTKRDYIVSSDAIILMYVIVPLEPAIIVIFMLFRFIKSIKSCGFYHQAKIQNQEGVSSVPILLSSFVLQALCIVYSGLIFAWNGMLSKQRDEHNYILATALCIGWLLTISFTRGIRPVHYFYRMLLSMIARDMVRFVLVYLFVLMAFCFAFHVIIQVSEDATKKYYDPGVTLFTTFNIMIEMGELINEDYESQMMAENRNLAFAKVLYLIYIILSTIILLTLLIAMMNDSSSRILQNNKIYYRIEYIKLGIQIESSIPCISRFSDVNLIKGSADVGMTGFNERWLLTISNVNFERYVQDNIRMGNMDDVSNRLDNLNDLIHQTNDRVKTLAATIDNIEKSKFERKVVRMLKRKKRNLIRYNSFLLNPQ</sequence>
<reference evidence="4" key="2">
    <citation type="submission" date="2020-11" db="EMBL/GenBank/DDBJ databases">
        <authorList>
            <person name="McCartney M.A."/>
            <person name="Auch B."/>
            <person name="Kono T."/>
            <person name="Mallez S."/>
            <person name="Becker A."/>
            <person name="Gohl D.M."/>
            <person name="Silverstein K.A.T."/>
            <person name="Koren S."/>
            <person name="Bechman K.B."/>
            <person name="Herman A."/>
            <person name="Abrahante J.E."/>
            <person name="Garbe J."/>
        </authorList>
    </citation>
    <scope>NUCLEOTIDE SEQUENCE</scope>
    <source>
        <strain evidence="4">Duluth1</strain>
        <tissue evidence="4">Whole animal</tissue>
    </source>
</reference>
<name>A0A9D3YLU6_DREPO</name>
<evidence type="ECO:0000313" key="5">
    <source>
        <dbReference type="Proteomes" id="UP000828390"/>
    </source>
</evidence>
<keyword evidence="1" id="KW-0677">Repeat</keyword>
<dbReference type="InterPro" id="IPR024862">
    <property type="entry name" value="TRPV"/>
</dbReference>
<dbReference type="PANTHER" id="PTHR10582:SF2">
    <property type="entry name" value="INACTIVE"/>
    <property type="match status" value="1"/>
</dbReference>
<dbReference type="GO" id="GO:0098703">
    <property type="term" value="P:calcium ion import across plasma membrane"/>
    <property type="evidence" value="ECO:0007669"/>
    <property type="project" value="TreeGrafter"/>
</dbReference>
<feature type="transmembrane region" description="Helical" evidence="3">
    <location>
        <begin position="7"/>
        <end position="27"/>
    </location>
</feature>
<evidence type="ECO:0000256" key="3">
    <source>
        <dbReference type="SAM" id="Phobius"/>
    </source>
</evidence>
<dbReference type="AlphaFoldDB" id="A0A9D3YLU6"/>
<keyword evidence="3" id="KW-1133">Transmembrane helix</keyword>
<gene>
    <name evidence="4" type="ORF">DPMN_076196</name>
</gene>
<proteinExistence type="predicted"/>
<protein>
    <submittedName>
        <fullName evidence="4">Uncharacterized protein</fullName>
    </submittedName>
</protein>
<feature type="transmembrane region" description="Helical" evidence="3">
    <location>
        <begin position="47"/>
        <end position="69"/>
    </location>
</feature>
<keyword evidence="5" id="KW-1185">Reference proteome</keyword>
<dbReference type="GO" id="GO:0005262">
    <property type="term" value="F:calcium channel activity"/>
    <property type="evidence" value="ECO:0007669"/>
    <property type="project" value="TreeGrafter"/>
</dbReference>
<keyword evidence="2" id="KW-0175">Coiled coil</keyword>
<feature type="transmembrane region" description="Helical" evidence="3">
    <location>
        <begin position="169"/>
        <end position="190"/>
    </location>
</feature>
<evidence type="ECO:0000256" key="1">
    <source>
        <dbReference type="ARBA" id="ARBA00022737"/>
    </source>
</evidence>
<feature type="transmembrane region" description="Helical" evidence="3">
    <location>
        <begin position="127"/>
        <end position="148"/>
    </location>
</feature>
<organism evidence="4 5">
    <name type="scientific">Dreissena polymorpha</name>
    <name type="common">Zebra mussel</name>
    <name type="synonym">Mytilus polymorpha</name>
    <dbReference type="NCBI Taxonomy" id="45954"/>
    <lineage>
        <taxon>Eukaryota</taxon>
        <taxon>Metazoa</taxon>
        <taxon>Spiralia</taxon>
        <taxon>Lophotrochozoa</taxon>
        <taxon>Mollusca</taxon>
        <taxon>Bivalvia</taxon>
        <taxon>Autobranchia</taxon>
        <taxon>Heteroconchia</taxon>
        <taxon>Euheterodonta</taxon>
        <taxon>Imparidentia</taxon>
        <taxon>Neoheterodontei</taxon>
        <taxon>Myida</taxon>
        <taxon>Dreissenoidea</taxon>
        <taxon>Dreissenidae</taxon>
        <taxon>Dreissena</taxon>
    </lineage>
</organism>
<dbReference type="Proteomes" id="UP000828390">
    <property type="component" value="Unassembled WGS sequence"/>
</dbReference>